<dbReference type="InterPro" id="IPR006176">
    <property type="entry name" value="3-OHacyl-CoA_DH_NAD-bd"/>
</dbReference>
<gene>
    <name evidence="9" type="ORF">DVA86_02485</name>
</gene>
<evidence type="ECO:0000256" key="3">
    <source>
        <dbReference type="ARBA" id="ARBA00023002"/>
    </source>
</evidence>
<name>A0A345XJ66_9ACTN</name>
<dbReference type="PANTHER" id="PTHR48075">
    <property type="entry name" value="3-HYDROXYACYL-COA DEHYDROGENASE FAMILY PROTEIN"/>
    <property type="match status" value="1"/>
</dbReference>
<dbReference type="Pfam" id="PF02737">
    <property type="entry name" value="3HCDH_N"/>
    <property type="match status" value="1"/>
</dbReference>
<feature type="binding site" evidence="5">
    <location>
        <position position="57"/>
    </location>
    <ligand>
        <name>NAD(+)</name>
        <dbReference type="ChEBI" id="CHEBI:57540"/>
    </ligand>
</feature>
<dbReference type="Pfam" id="PF00725">
    <property type="entry name" value="3HCDH"/>
    <property type="match status" value="1"/>
</dbReference>
<dbReference type="KEGG" id="sarm:DVA86_02485"/>
<sequence>MNGAREEAGRAAGRSADPGAPPCGGSRGVIGVVGAGTMGVGVAQSFATAGHHVVLLDPSVEAAAAGRRLLRNGLRAARLLRKPASPEPMDDIAARIDWTHEVNRLAQAECVVECGPESIAVKKEILTGLDGACAARTVLASCTSAIPVSTLAGFTGRPDRVLATHFMNPAPLKDAVEVVRGPQTSAETLETVQELLRGLGKRPHVVNDGPGFVSNRVLMPMVNDAAERVQSGTADAETVDLIFTDCFGHAMGPLRTADLIGLDTVLDTLVVLRETTGDSRYEPCELLRELVEAGHHGRKSGRGFHSYGAR</sequence>
<keyword evidence="10" id="KW-1185">Reference proteome</keyword>
<dbReference type="InterPro" id="IPR008927">
    <property type="entry name" value="6-PGluconate_DH-like_C_sf"/>
</dbReference>
<dbReference type="Proteomes" id="UP000254425">
    <property type="component" value="Chromosome"/>
</dbReference>
<evidence type="ECO:0000313" key="10">
    <source>
        <dbReference type="Proteomes" id="UP000254425"/>
    </source>
</evidence>
<evidence type="ECO:0000313" key="9">
    <source>
        <dbReference type="EMBL" id="AXK31682.1"/>
    </source>
</evidence>
<dbReference type="SUPFAM" id="SSF51735">
    <property type="entry name" value="NAD(P)-binding Rossmann-fold domains"/>
    <property type="match status" value="1"/>
</dbReference>
<reference evidence="9 10" key="1">
    <citation type="submission" date="2018-07" db="EMBL/GenBank/DDBJ databases">
        <title>Draft genome of the type strain Streptomyces armeniacus ATCC 15676.</title>
        <authorList>
            <person name="Labana P."/>
            <person name="Gosse J.T."/>
            <person name="Boddy C.N."/>
        </authorList>
    </citation>
    <scope>NUCLEOTIDE SEQUENCE [LARGE SCALE GENOMIC DNA]</scope>
    <source>
        <strain evidence="9 10">ATCC 15676</strain>
    </source>
</reference>
<feature type="binding site" evidence="5">
    <location>
        <begin position="34"/>
        <end position="39"/>
    </location>
    <ligand>
        <name>NAD(+)</name>
        <dbReference type="ChEBI" id="CHEBI:57540"/>
    </ligand>
</feature>
<dbReference type="GO" id="GO:0016616">
    <property type="term" value="F:oxidoreductase activity, acting on the CH-OH group of donors, NAD or NADP as acceptor"/>
    <property type="evidence" value="ECO:0007669"/>
    <property type="project" value="InterPro"/>
</dbReference>
<accession>A0A345XJ66</accession>
<organism evidence="9 10">
    <name type="scientific">Streptomyces armeniacus</name>
    <dbReference type="NCBI Taxonomy" id="83291"/>
    <lineage>
        <taxon>Bacteria</taxon>
        <taxon>Bacillati</taxon>
        <taxon>Actinomycetota</taxon>
        <taxon>Actinomycetes</taxon>
        <taxon>Kitasatosporales</taxon>
        <taxon>Streptomycetaceae</taxon>
        <taxon>Streptomyces</taxon>
    </lineage>
</organism>
<comment type="pathway">
    <text evidence="1">Lipid metabolism; butanoate metabolism.</text>
</comment>
<feature type="binding site" evidence="5">
    <location>
        <position position="168"/>
    </location>
    <ligand>
        <name>NAD(+)</name>
        <dbReference type="ChEBI" id="CHEBI:57540"/>
    </ligand>
</feature>
<dbReference type="PANTHER" id="PTHR48075:SF5">
    <property type="entry name" value="3-HYDROXYBUTYRYL-COA DEHYDROGENASE"/>
    <property type="match status" value="1"/>
</dbReference>
<feature type="binding site" evidence="5">
    <location>
        <position position="299"/>
    </location>
    <ligand>
        <name>NAD(+)</name>
        <dbReference type="ChEBI" id="CHEBI:57540"/>
    </ligand>
</feature>
<dbReference type="Gene3D" id="1.10.1040.10">
    <property type="entry name" value="N-(1-d-carboxylethyl)-l-norvaline Dehydrogenase, domain 2"/>
    <property type="match status" value="1"/>
</dbReference>
<dbReference type="InterPro" id="IPR006108">
    <property type="entry name" value="3HC_DH_C"/>
</dbReference>
<dbReference type="InterPro" id="IPR022694">
    <property type="entry name" value="3-OHacyl-CoA_DH"/>
</dbReference>
<dbReference type="InterPro" id="IPR036291">
    <property type="entry name" value="NAD(P)-bd_dom_sf"/>
</dbReference>
<keyword evidence="5" id="KW-0520">NAD</keyword>
<dbReference type="GO" id="GO:0006631">
    <property type="term" value="P:fatty acid metabolic process"/>
    <property type="evidence" value="ECO:0007669"/>
    <property type="project" value="InterPro"/>
</dbReference>
<dbReference type="EMBL" id="CP031320">
    <property type="protein sequence ID" value="AXK31682.1"/>
    <property type="molecule type" value="Genomic_DNA"/>
</dbReference>
<evidence type="ECO:0000256" key="1">
    <source>
        <dbReference type="ARBA" id="ARBA00005086"/>
    </source>
</evidence>
<keyword evidence="3" id="KW-0560">Oxidoreductase</keyword>
<feature type="domain" description="3-hydroxyacyl-CoA dehydrogenase C-terminal" evidence="7">
    <location>
        <begin position="211"/>
        <end position="307"/>
    </location>
</feature>
<dbReference type="PIRSF" id="PIRSF000105">
    <property type="entry name" value="HCDH"/>
    <property type="match status" value="1"/>
</dbReference>
<dbReference type="SUPFAM" id="SSF48179">
    <property type="entry name" value="6-phosphogluconate dehydrogenase C-terminal domain-like"/>
    <property type="match status" value="1"/>
</dbReference>
<dbReference type="GO" id="GO:0070403">
    <property type="term" value="F:NAD+ binding"/>
    <property type="evidence" value="ECO:0007669"/>
    <property type="project" value="InterPro"/>
</dbReference>
<dbReference type="Gene3D" id="3.40.50.720">
    <property type="entry name" value="NAD(P)-binding Rossmann-like Domain"/>
    <property type="match status" value="1"/>
</dbReference>
<feature type="region of interest" description="Disordered" evidence="6">
    <location>
        <begin position="1"/>
        <end position="23"/>
    </location>
</feature>
<dbReference type="InterPro" id="IPR013328">
    <property type="entry name" value="6PGD_dom2"/>
</dbReference>
<feature type="binding site" evidence="5">
    <location>
        <position position="117"/>
    </location>
    <ligand>
        <name>NAD(+)</name>
        <dbReference type="ChEBI" id="CHEBI:57540"/>
    </ligand>
</feature>
<feature type="binding site" evidence="5">
    <location>
        <position position="144"/>
    </location>
    <ligand>
        <name>NAD(+)</name>
        <dbReference type="ChEBI" id="CHEBI:57540"/>
    </ligand>
</feature>
<feature type="site" description="Important for catalytic activity" evidence="4">
    <location>
        <position position="165"/>
    </location>
</feature>
<proteinExistence type="inferred from homology"/>
<evidence type="ECO:0000256" key="2">
    <source>
        <dbReference type="ARBA" id="ARBA00009463"/>
    </source>
</evidence>
<evidence type="ECO:0000259" key="8">
    <source>
        <dbReference type="Pfam" id="PF02737"/>
    </source>
</evidence>
<feature type="domain" description="3-hydroxyacyl-CoA dehydrogenase NAD binding" evidence="8">
    <location>
        <begin position="30"/>
        <end position="208"/>
    </location>
</feature>
<evidence type="ECO:0000256" key="6">
    <source>
        <dbReference type="SAM" id="MobiDB-lite"/>
    </source>
</evidence>
<evidence type="ECO:0000256" key="5">
    <source>
        <dbReference type="PIRSR" id="PIRSR000105-2"/>
    </source>
</evidence>
<feature type="binding site" evidence="5">
    <location>
        <position position="122"/>
    </location>
    <ligand>
        <name>NAD(+)</name>
        <dbReference type="ChEBI" id="CHEBI:57540"/>
    </ligand>
</feature>
<evidence type="ECO:0000256" key="4">
    <source>
        <dbReference type="PIRSR" id="PIRSR000105-1"/>
    </source>
</evidence>
<comment type="similarity">
    <text evidence="2">Belongs to the 3-hydroxyacyl-CoA dehydrogenase family.</text>
</comment>
<protein>
    <submittedName>
        <fullName evidence="9">3-hydroxyacyl-CoA dehydrogenase family protein</fullName>
    </submittedName>
</protein>
<dbReference type="AlphaFoldDB" id="A0A345XJ66"/>
<evidence type="ECO:0000259" key="7">
    <source>
        <dbReference type="Pfam" id="PF00725"/>
    </source>
</evidence>